<reference evidence="11 12" key="1">
    <citation type="submission" date="2021-01" db="EMBL/GenBank/DDBJ databases">
        <title>Genomic Encyclopedia of Type Strains, Phase IV (KMG-IV): sequencing the most valuable type-strain genomes for metagenomic binning, comparative biology and taxonomic classification.</title>
        <authorList>
            <person name="Goeker M."/>
        </authorList>
    </citation>
    <scope>NUCLEOTIDE SEQUENCE [LARGE SCALE GENOMIC DNA]</scope>
    <source>
        <strain evidence="11 12">DSM 23711</strain>
    </source>
</reference>
<feature type="modified residue" description="4-aspartylphosphate" evidence="8">
    <location>
        <position position="55"/>
    </location>
</feature>
<dbReference type="CDD" id="cd17536">
    <property type="entry name" value="REC_YesN-like"/>
    <property type="match status" value="1"/>
</dbReference>
<keyword evidence="3 8" id="KW-0597">Phosphoprotein</keyword>
<comment type="caution">
    <text evidence="11">The sequence shown here is derived from an EMBL/GenBank/DDBJ whole genome shotgun (WGS) entry which is preliminary data.</text>
</comment>
<evidence type="ECO:0000259" key="10">
    <source>
        <dbReference type="PROSITE" id="PS50110"/>
    </source>
</evidence>
<name>A0ABS2N4E7_9BACI</name>
<dbReference type="InterPro" id="IPR011006">
    <property type="entry name" value="CheY-like_superfamily"/>
</dbReference>
<dbReference type="Proteomes" id="UP001296943">
    <property type="component" value="Unassembled WGS sequence"/>
</dbReference>
<accession>A0ABS2N4E7</accession>
<dbReference type="SUPFAM" id="SSF46689">
    <property type="entry name" value="Homeodomain-like"/>
    <property type="match status" value="2"/>
</dbReference>
<evidence type="ECO:0000256" key="4">
    <source>
        <dbReference type="ARBA" id="ARBA00023012"/>
    </source>
</evidence>
<dbReference type="PROSITE" id="PS01124">
    <property type="entry name" value="HTH_ARAC_FAMILY_2"/>
    <property type="match status" value="1"/>
</dbReference>
<dbReference type="InterPro" id="IPR001789">
    <property type="entry name" value="Sig_transdc_resp-reg_receiver"/>
</dbReference>
<evidence type="ECO:0000256" key="7">
    <source>
        <dbReference type="ARBA" id="ARBA00023163"/>
    </source>
</evidence>
<evidence type="ECO:0000256" key="3">
    <source>
        <dbReference type="ARBA" id="ARBA00022553"/>
    </source>
</evidence>
<evidence type="ECO:0000256" key="2">
    <source>
        <dbReference type="ARBA" id="ARBA00022490"/>
    </source>
</evidence>
<proteinExistence type="predicted"/>
<feature type="domain" description="HTH araC/xylS-type" evidence="9">
    <location>
        <begin position="415"/>
        <end position="514"/>
    </location>
</feature>
<protein>
    <submittedName>
        <fullName evidence="11">Two-component system response regulator YesN</fullName>
    </submittedName>
</protein>
<evidence type="ECO:0000313" key="12">
    <source>
        <dbReference type="Proteomes" id="UP001296943"/>
    </source>
</evidence>
<evidence type="ECO:0000256" key="1">
    <source>
        <dbReference type="ARBA" id="ARBA00004496"/>
    </source>
</evidence>
<dbReference type="PRINTS" id="PR00032">
    <property type="entry name" value="HTHARAC"/>
</dbReference>
<dbReference type="SMART" id="SM00342">
    <property type="entry name" value="HTH_ARAC"/>
    <property type="match status" value="1"/>
</dbReference>
<dbReference type="RefSeq" id="WP_204501664.1">
    <property type="nucleotide sequence ID" value="NZ_JAFBDR010000024.1"/>
</dbReference>
<dbReference type="SUPFAM" id="SSF52172">
    <property type="entry name" value="CheY-like"/>
    <property type="match status" value="1"/>
</dbReference>
<dbReference type="Pfam" id="PF12833">
    <property type="entry name" value="HTH_18"/>
    <property type="match status" value="1"/>
</dbReference>
<keyword evidence="12" id="KW-1185">Reference proteome</keyword>
<keyword evidence="2" id="KW-0963">Cytoplasm</keyword>
<dbReference type="Pfam" id="PF17853">
    <property type="entry name" value="GGDEF_2"/>
    <property type="match status" value="1"/>
</dbReference>
<evidence type="ECO:0000256" key="5">
    <source>
        <dbReference type="ARBA" id="ARBA00023015"/>
    </source>
</evidence>
<gene>
    <name evidence="11" type="ORF">JOC48_003546</name>
</gene>
<evidence type="ECO:0000256" key="8">
    <source>
        <dbReference type="PROSITE-ProRule" id="PRU00169"/>
    </source>
</evidence>
<dbReference type="InterPro" id="IPR020449">
    <property type="entry name" value="Tscrpt_reg_AraC-type_HTH"/>
</dbReference>
<feature type="domain" description="Response regulatory" evidence="10">
    <location>
        <begin position="3"/>
        <end position="120"/>
    </location>
</feature>
<evidence type="ECO:0000259" key="9">
    <source>
        <dbReference type="PROSITE" id="PS01124"/>
    </source>
</evidence>
<dbReference type="InterPro" id="IPR051552">
    <property type="entry name" value="HptR"/>
</dbReference>
<comment type="subcellular location">
    <subcellularLocation>
        <location evidence="1">Cytoplasm</location>
    </subcellularLocation>
</comment>
<dbReference type="Pfam" id="PF00072">
    <property type="entry name" value="Response_reg"/>
    <property type="match status" value="1"/>
</dbReference>
<keyword evidence="5" id="KW-0805">Transcription regulation</keyword>
<keyword evidence="7" id="KW-0804">Transcription</keyword>
<evidence type="ECO:0000313" key="11">
    <source>
        <dbReference type="EMBL" id="MBM7572998.1"/>
    </source>
</evidence>
<sequence length="514" mass="60260">MIKIMIVDDEAIIRKGIKLSINWAEYGVEVVGEAKNGVEALTKISEFEPDIVLTDIRMPVLDGLGLTREIRENYPHIKIVILSGYDDFDYAKQALKLKVEDFLLKPVGSEELIKLFVKLKEQIEVEKSENEAKKQYDQLKPIVQGKLIKRIVTNQCTQEEAETQAQPLDLSIRGPFYQVCLVEIDNYDINEQDKFKIFHDINEMLEEKVGAILGDWQGSQLICLMNLEQQNKKMIIKTYKHVQELIFQEMKDTVTIAFGYVYKAFESIQDSYLEAHSALQEKMYRGENVLLFYQEALNEVTEDVLYSSELNQAFIEALKLTNKQEIRKLVDQLFEEIMEKAVSYTEVKALCIRYLIASEQALLDLGIGKLESEVIDDINKYKTINDMKAWFEDKYYGYIERIEQSKNKKYQYIVKAAMEYVQEHYHVPITLDHISKITYVTPNYFSRIFKEETNQTFVDWMNHYRIVKAKGLLKQDRKAKTAEIAEKVGYNDYKYFSYTFKKYTGKSPREYRKE</sequence>
<dbReference type="Gene3D" id="1.10.10.60">
    <property type="entry name" value="Homeodomain-like"/>
    <property type="match status" value="2"/>
</dbReference>
<dbReference type="SMART" id="SM00448">
    <property type="entry name" value="REC"/>
    <property type="match status" value="1"/>
</dbReference>
<dbReference type="InterPro" id="IPR041522">
    <property type="entry name" value="CdaR_GGDEF"/>
</dbReference>
<dbReference type="InterPro" id="IPR018060">
    <property type="entry name" value="HTH_AraC"/>
</dbReference>
<dbReference type="Gene3D" id="3.40.50.2300">
    <property type="match status" value="1"/>
</dbReference>
<keyword evidence="6" id="KW-0238">DNA-binding</keyword>
<dbReference type="PANTHER" id="PTHR42713:SF3">
    <property type="entry name" value="TRANSCRIPTIONAL REGULATORY PROTEIN HPTR"/>
    <property type="match status" value="1"/>
</dbReference>
<dbReference type="PANTHER" id="PTHR42713">
    <property type="entry name" value="HISTIDINE KINASE-RELATED"/>
    <property type="match status" value="1"/>
</dbReference>
<organism evidence="11 12">
    <name type="scientific">Aquibacillus albus</name>
    <dbReference type="NCBI Taxonomy" id="1168171"/>
    <lineage>
        <taxon>Bacteria</taxon>
        <taxon>Bacillati</taxon>
        <taxon>Bacillota</taxon>
        <taxon>Bacilli</taxon>
        <taxon>Bacillales</taxon>
        <taxon>Bacillaceae</taxon>
        <taxon>Aquibacillus</taxon>
    </lineage>
</organism>
<keyword evidence="4" id="KW-0902">Two-component regulatory system</keyword>
<dbReference type="PROSITE" id="PS50110">
    <property type="entry name" value="RESPONSE_REGULATORY"/>
    <property type="match status" value="1"/>
</dbReference>
<evidence type="ECO:0000256" key="6">
    <source>
        <dbReference type="ARBA" id="ARBA00023125"/>
    </source>
</evidence>
<dbReference type="InterPro" id="IPR009057">
    <property type="entry name" value="Homeodomain-like_sf"/>
</dbReference>
<dbReference type="EMBL" id="JAFBDR010000024">
    <property type="protein sequence ID" value="MBM7572998.1"/>
    <property type="molecule type" value="Genomic_DNA"/>
</dbReference>